<dbReference type="GO" id="GO:0005509">
    <property type="term" value="F:calcium ion binding"/>
    <property type="evidence" value="ECO:0007669"/>
    <property type="project" value="InterPro"/>
</dbReference>
<feature type="non-terminal residue" evidence="6">
    <location>
        <position position="1"/>
    </location>
</feature>
<name>A0A7L3SDQ5_CEPGR</name>
<protein>
    <submittedName>
        <fullName evidence="6">CABP4 protein</fullName>
    </submittedName>
</protein>
<evidence type="ECO:0000256" key="1">
    <source>
        <dbReference type="ARBA" id="ARBA00022723"/>
    </source>
</evidence>
<dbReference type="Gene3D" id="1.10.238.10">
    <property type="entry name" value="EF-hand"/>
    <property type="match status" value="2"/>
</dbReference>
<keyword evidence="2" id="KW-0677">Repeat</keyword>
<keyword evidence="7" id="KW-1185">Reference proteome</keyword>
<feature type="region of interest" description="Disordered" evidence="4">
    <location>
        <begin position="1"/>
        <end position="76"/>
    </location>
</feature>
<gene>
    <name evidence="6" type="primary">Cabp4</name>
    <name evidence="6" type="ORF">CEPGRY_R09139</name>
</gene>
<feature type="domain" description="EF-hand" evidence="5">
    <location>
        <begin position="174"/>
        <end position="209"/>
    </location>
</feature>
<evidence type="ECO:0000256" key="4">
    <source>
        <dbReference type="SAM" id="MobiDB-lite"/>
    </source>
</evidence>
<dbReference type="SUPFAM" id="SSF47473">
    <property type="entry name" value="EF-hand"/>
    <property type="match status" value="1"/>
</dbReference>
<dbReference type="AlphaFoldDB" id="A0A7L3SDQ5"/>
<dbReference type="PROSITE" id="PS00018">
    <property type="entry name" value="EF_HAND_1"/>
    <property type="match status" value="2"/>
</dbReference>
<dbReference type="PROSITE" id="PS50222">
    <property type="entry name" value="EF_HAND_2"/>
    <property type="match status" value="2"/>
</dbReference>
<dbReference type="InterPro" id="IPR002048">
    <property type="entry name" value="EF_hand_dom"/>
</dbReference>
<proteinExistence type="predicted"/>
<organism evidence="6 7">
    <name type="scientific">Cepphus grylle</name>
    <name type="common">Black guillemot</name>
    <name type="synonym">Alca grylle</name>
    <dbReference type="NCBI Taxonomy" id="28697"/>
    <lineage>
        <taxon>Eukaryota</taxon>
        <taxon>Metazoa</taxon>
        <taxon>Chordata</taxon>
        <taxon>Craniata</taxon>
        <taxon>Vertebrata</taxon>
        <taxon>Euteleostomi</taxon>
        <taxon>Archelosauria</taxon>
        <taxon>Archosauria</taxon>
        <taxon>Dinosauria</taxon>
        <taxon>Saurischia</taxon>
        <taxon>Theropoda</taxon>
        <taxon>Coelurosauria</taxon>
        <taxon>Aves</taxon>
        <taxon>Neognathae</taxon>
        <taxon>Neoaves</taxon>
        <taxon>Charadriiformes</taxon>
        <taxon>Alcidae</taxon>
        <taxon>Cepphus</taxon>
    </lineage>
</organism>
<dbReference type="Proteomes" id="UP000578766">
    <property type="component" value="Unassembled WGS sequence"/>
</dbReference>
<evidence type="ECO:0000256" key="3">
    <source>
        <dbReference type="ARBA" id="ARBA00022837"/>
    </source>
</evidence>
<comment type="caution">
    <text evidence="6">The sequence shown here is derived from an EMBL/GenBank/DDBJ whole genome shotgun (WGS) entry which is preliminary data.</text>
</comment>
<dbReference type="GO" id="GO:0005246">
    <property type="term" value="F:calcium channel regulator activity"/>
    <property type="evidence" value="ECO:0007669"/>
    <property type="project" value="TreeGrafter"/>
</dbReference>
<evidence type="ECO:0000313" key="7">
    <source>
        <dbReference type="Proteomes" id="UP000578766"/>
    </source>
</evidence>
<feature type="compositionally biased region" description="Basic and acidic residues" evidence="4">
    <location>
        <begin position="27"/>
        <end position="40"/>
    </location>
</feature>
<reference evidence="6 7" key="1">
    <citation type="submission" date="2019-09" db="EMBL/GenBank/DDBJ databases">
        <title>Bird 10,000 Genomes (B10K) Project - Family phase.</title>
        <authorList>
            <person name="Zhang G."/>
        </authorList>
    </citation>
    <scope>NUCLEOTIDE SEQUENCE [LARGE SCALE GENOMIC DNA]</scope>
    <source>
        <strain evidence="6">OUT-0020</strain>
        <tissue evidence="6">Liver</tissue>
    </source>
</reference>
<dbReference type="InterPro" id="IPR018247">
    <property type="entry name" value="EF_Hand_1_Ca_BS"/>
</dbReference>
<keyword evidence="1" id="KW-0479">Metal-binding</keyword>
<dbReference type="SMART" id="SM00054">
    <property type="entry name" value="EFh"/>
    <property type="match status" value="3"/>
</dbReference>
<evidence type="ECO:0000259" key="5">
    <source>
        <dbReference type="PROSITE" id="PS50222"/>
    </source>
</evidence>
<dbReference type="GO" id="GO:0005737">
    <property type="term" value="C:cytoplasm"/>
    <property type="evidence" value="ECO:0007669"/>
    <property type="project" value="TreeGrafter"/>
</dbReference>
<dbReference type="FunFam" id="1.10.238.10:FF:000037">
    <property type="entry name" value="calcium-binding protein 1 isoform X2"/>
    <property type="match status" value="1"/>
</dbReference>
<keyword evidence="3" id="KW-0106">Calcium</keyword>
<feature type="domain" description="EF-hand" evidence="5">
    <location>
        <begin position="97"/>
        <end position="132"/>
    </location>
</feature>
<dbReference type="EMBL" id="VZUD01002406">
    <property type="protein sequence ID" value="NXV24711.1"/>
    <property type="molecule type" value="Genomic_DNA"/>
</dbReference>
<dbReference type="InterPro" id="IPR043582">
    <property type="entry name" value="CaBP1/2/4/5"/>
</dbReference>
<dbReference type="PANTHER" id="PTHR45917">
    <property type="entry name" value="CALCIUM-BINDING PROTEIN 1-RELATED"/>
    <property type="match status" value="1"/>
</dbReference>
<accession>A0A7L3SDQ5</accession>
<dbReference type="CDD" id="cd00051">
    <property type="entry name" value="EFh"/>
    <property type="match status" value="2"/>
</dbReference>
<dbReference type="Pfam" id="PF13499">
    <property type="entry name" value="EF-hand_7"/>
    <property type="match status" value="2"/>
</dbReference>
<evidence type="ECO:0000313" key="6">
    <source>
        <dbReference type="EMBL" id="NXV24711.1"/>
    </source>
</evidence>
<sequence>PPTPSPMPRSRGDKGAPKDTGTPGKGKGGEMGEKTPKTPEDGGPLATKSPGSESRHGGHGQKNGRKGPGDPHAAATKTYSPFLNTVFGKVGTAGQGTGTQELLDAFKEFDTDQDGYISYKDLGDCMRTLGYMPTEMELIEISQHIKMRMGGRVDFEDFVQMMGPKLREETAHMVGVRELKIAFREFDVNGDGEISSAEMREAIAALLGEQLKAQEVDEILQDVDLNGDGRVDFDGEGLFPPHT</sequence>
<dbReference type="PANTHER" id="PTHR45917:SF4">
    <property type="entry name" value="CALCIUM-BINDING PROTEIN 4"/>
    <property type="match status" value="1"/>
</dbReference>
<evidence type="ECO:0000256" key="2">
    <source>
        <dbReference type="ARBA" id="ARBA00022737"/>
    </source>
</evidence>
<dbReference type="InterPro" id="IPR011992">
    <property type="entry name" value="EF-hand-dom_pair"/>
</dbReference>
<feature type="non-terminal residue" evidence="6">
    <location>
        <position position="243"/>
    </location>
</feature>